<proteinExistence type="predicted"/>
<dbReference type="RefSeq" id="XP_022087302.1">
    <property type="nucleotide sequence ID" value="XM_022231610.1"/>
</dbReference>
<accession>A0A8B7Y433</accession>
<gene>
    <name evidence="3" type="primary">LOC110977455</name>
</gene>
<name>A0A8B7Y433_ACAPL</name>
<protein>
    <submittedName>
        <fullName evidence="3">Uncharacterized protein LOC110977455</fullName>
    </submittedName>
</protein>
<keyword evidence="1" id="KW-0732">Signal</keyword>
<evidence type="ECO:0000256" key="1">
    <source>
        <dbReference type="SAM" id="SignalP"/>
    </source>
</evidence>
<evidence type="ECO:0000313" key="2">
    <source>
        <dbReference type="Proteomes" id="UP000694845"/>
    </source>
</evidence>
<keyword evidence="2" id="KW-1185">Reference proteome</keyword>
<evidence type="ECO:0000313" key="3">
    <source>
        <dbReference type="RefSeq" id="XP_022087302.1"/>
    </source>
</evidence>
<sequence>MAATMLKTLFLFLMLLSTVKSNWDGDNSDPTLANLGFYVYNMTCNDDATFCEHCAHLRVFGRPYILTIEYTTDPYKLKYYFEDGKRDWNYYIAQEDPHQVYRWCQCADGKHDPDPIRRVVLCVENTFSDISLPGNCPKPVALVSYDYHPLDEQVTGQQALYCLP</sequence>
<dbReference type="OMA" id="NDDATFC"/>
<reference evidence="3" key="1">
    <citation type="submission" date="2025-08" db="UniProtKB">
        <authorList>
            <consortium name="RefSeq"/>
        </authorList>
    </citation>
    <scope>IDENTIFICATION</scope>
</reference>
<dbReference type="Proteomes" id="UP000694845">
    <property type="component" value="Unplaced"/>
</dbReference>
<dbReference type="KEGG" id="aplc:110977455"/>
<dbReference type="AlphaFoldDB" id="A0A8B7Y433"/>
<dbReference type="GeneID" id="110977455"/>
<feature type="chain" id="PRO_5034107784" evidence="1">
    <location>
        <begin position="22"/>
        <end position="164"/>
    </location>
</feature>
<organism evidence="2 3">
    <name type="scientific">Acanthaster planci</name>
    <name type="common">Crown-of-thorns starfish</name>
    <dbReference type="NCBI Taxonomy" id="133434"/>
    <lineage>
        <taxon>Eukaryota</taxon>
        <taxon>Metazoa</taxon>
        <taxon>Echinodermata</taxon>
        <taxon>Eleutherozoa</taxon>
        <taxon>Asterozoa</taxon>
        <taxon>Asteroidea</taxon>
        <taxon>Valvatacea</taxon>
        <taxon>Valvatida</taxon>
        <taxon>Acanthasteridae</taxon>
        <taxon>Acanthaster</taxon>
    </lineage>
</organism>
<feature type="signal peptide" evidence="1">
    <location>
        <begin position="1"/>
        <end position="21"/>
    </location>
</feature>